<proteinExistence type="predicted"/>
<evidence type="ECO:0000313" key="2">
    <source>
        <dbReference type="Proteomes" id="UP000037594"/>
    </source>
</evidence>
<dbReference type="PATRIC" id="fig|451644.5.peg.6702"/>
<gene>
    <name evidence="1" type="ORF">ACT17_32635</name>
</gene>
<dbReference type="OrthoDB" id="4762906at2"/>
<dbReference type="Proteomes" id="UP000037594">
    <property type="component" value="Unassembled WGS sequence"/>
</dbReference>
<comment type="caution">
    <text evidence="1">The sequence shown here is derived from an EMBL/GenBank/DDBJ whole genome shotgun (WGS) entry which is preliminary data.</text>
</comment>
<evidence type="ECO:0000313" key="1">
    <source>
        <dbReference type="EMBL" id="KMV13930.1"/>
    </source>
</evidence>
<dbReference type="EMBL" id="LFOD01000064">
    <property type="protein sequence ID" value="KMV13930.1"/>
    <property type="molecule type" value="Genomic_DNA"/>
</dbReference>
<dbReference type="AlphaFoldDB" id="A0A0J8U075"/>
<dbReference type="RefSeq" id="WP_048896513.1">
    <property type="nucleotide sequence ID" value="NZ_LFOD01000064.1"/>
</dbReference>
<name>A0A0J8U075_9MYCO</name>
<protein>
    <submittedName>
        <fullName evidence="1">Uncharacterized protein</fullName>
    </submittedName>
</protein>
<accession>A0A0J8U075</accession>
<sequence length="109" mass="12203">MSKFESPRDEVLYQISLDGTDRAIGDVSTWGGFYSGIGKLLRADLESTYSNELAEAGASLSDFTEDTYWILREDGSGLVTVYEYSSEREYREALDRIEAEYSIFLDGAA</sequence>
<reference evidence="1 2" key="1">
    <citation type="submission" date="2015-06" db="EMBL/GenBank/DDBJ databases">
        <title>Genome sequence of Mycobacterium conceptionense strain MLE.</title>
        <authorList>
            <person name="Greninger A.L."/>
            <person name="Cunningham G."/>
            <person name="Chiu C.Y."/>
            <person name="Miller S."/>
        </authorList>
    </citation>
    <scope>NUCLEOTIDE SEQUENCE [LARGE SCALE GENOMIC DNA]</scope>
    <source>
        <strain evidence="1 2">MLE</strain>
    </source>
</reference>
<organism evidence="1 2">
    <name type="scientific">Mycolicibacterium conceptionense</name>
    <dbReference type="NCBI Taxonomy" id="451644"/>
    <lineage>
        <taxon>Bacteria</taxon>
        <taxon>Bacillati</taxon>
        <taxon>Actinomycetota</taxon>
        <taxon>Actinomycetes</taxon>
        <taxon>Mycobacteriales</taxon>
        <taxon>Mycobacteriaceae</taxon>
        <taxon>Mycolicibacterium</taxon>
    </lineage>
</organism>